<feature type="compositionally biased region" description="Low complexity" evidence="1">
    <location>
        <begin position="666"/>
        <end position="678"/>
    </location>
</feature>
<sequence>MTLCVPHKHTQGKVISIVSSPIPPLDSALGAHSQGQGDGYLGNAMRNVARTSISLPTMPPGQDLTSLDPRNYAISSPLANDPTHSTDGARLSAFKALASLSTRSMGREDSPNPSPTDWRNISHRYSHSQGSTQSYVSSSYSGSHTRSSSATTIGDVKLPSTFPIELRPADTKLATVREDSPIVIPARRSATDPSFPAAASRGVPFSHGNRQGRSLHSRRQSEAIPALRRLEIDPAGTSPHFSGSTQPTGTRPWPPFSFHKRAVSAPAPVTPSDHHRQPSFSAMGDYRRAPGSLAALREERSEERYPNSTAMTPYAPSPVSTSPSVEGFSAMTHPDPNQPQKPQSLHENSSHASEDDSEDGSWLCHCTPGCKTGAGPRKAISHFFGRNKACTLLIPNHVWVFFCRKHYQRTRYRNGGLYAKTQIKLVREQATRIQNWSQKNIAKGRPTYLKDWTFALRKREQERVDEALMAQGAPGNGVELDDTDTVADIPRWVINNLGVGKTSDQVFELINRFRDELEAGRIDDLPEVEFLPNIVGGNRTAPGATARARGQSKRKASEAGDLSIEHDDGSTSGFKRARIFSGERETGPSLSLQANTSFILPSQSSYVTASSRFDATNRPLPIQPRRRSPHPSDPRGRSVSEQRSSLYGQPMGSYVPSGPPRREFESPSPYTSSSQQSTIGQPARPPMAFNDHQRHSPYRFAGEGATPTHLNNFGGSSQHSQSDG</sequence>
<feature type="region of interest" description="Disordered" evidence="1">
    <location>
        <begin position="188"/>
        <end position="361"/>
    </location>
</feature>
<feature type="region of interest" description="Disordered" evidence="1">
    <location>
        <begin position="610"/>
        <end position="724"/>
    </location>
</feature>
<feature type="compositionally biased region" description="Basic and acidic residues" evidence="1">
    <location>
        <begin position="630"/>
        <end position="640"/>
    </location>
</feature>
<proteinExistence type="predicted"/>
<feature type="region of interest" description="Disordered" evidence="1">
    <location>
        <begin position="536"/>
        <end position="573"/>
    </location>
</feature>
<feature type="compositionally biased region" description="Low complexity" evidence="1">
    <location>
        <begin position="536"/>
        <end position="549"/>
    </location>
</feature>
<feature type="compositionally biased region" description="Low complexity" evidence="1">
    <location>
        <begin position="127"/>
        <end position="149"/>
    </location>
</feature>
<reference evidence="2" key="1">
    <citation type="submission" date="2020-10" db="EMBL/GenBank/DDBJ databases">
        <title>High-Quality Genome Resource of Clonostachys rosea strain S41 by Oxford Nanopore Long-Read Sequencing.</title>
        <authorList>
            <person name="Wang H."/>
        </authorList>
    </citation>
    <scope>NUCLEOTIDE SEQUENCE</scope>
    <source>
        <strain evidence="2">S41</strain>
    </source>
</reference>
<comment type="caution">
    <text evidence="2">The sequence shown here is derived from an EMBL/GenBank/DDBJ whole genome shotgun (WGS) entry which is preliminary data.</text>
</comment>
<feature type="compositionally biased region" description="Basic and acidic residues" evidence="1">
    <location>
        <begin position="296"/>
        <end position="305"/>
    </location>
</feature>
<evidence type="ECO:0000313" key="2">
    <source>
        <dbReference type="EMBL" id="KAF9755024.1"/>
    </source>
</evidence>
<organism evidence="2 3">
    <name type="scientific">Bionectria ochroleuca</name>
    <name type="common">Gliocladium roseum</name>
    <dbReference type="NCBI Taxonomy" id="29856"/>
    <lineage>
        <taxon>Eukaryota</taxon>
        <taxon>Fungi</taxon>
        <taxon>Dikarya</taxon>
        <taxon>Ascomycota</taxon>
        <taxon>Pezizomycotina</taxon>
        <taxon>Sordariomycetes</taxon>
        <taxon>Hypocreomycetidae</taxon>
        <taxon>Hypocreales</taxon>
        <taxon>Bionectriaceae</taxon>
        <taxon>Clonostachys</taxon>
    </lineage>
</organism>
<name>A0A8H7TPR1_BIOOC</name>
<evidence type="ECO:0000313" key="3">
    <source>
        <dbReference type="Proteomes" id="UP000616885"/>
    </source>
</evidence>
<feature type="compositionally biased region" description="Basic and acidic residues" evidence="1">
    <location>
        <begin position="555"/>
        <end position="569"/>
    </location>
</feature>
<evidence type="ECO:0000256" key="1">
    <source>
        <dbReference type="SAM" id="MobiDB-lite"/>
    </source>
</evidence>
<dbReference type="Proteomes" id="UP000616885">
    <property type="component" value="Unassembled WGS sequence"/>
</dbReference>
<feature type="compositionally biased region" description="Polar residues" evidence="1">
    <location>
        <begin position="338"/>
        <end position="347"/>
    </location>
</feature>
<feature type="region of interest" description="Disordered" evidence="1">
    <location>
        <begin position="102"/>
        <end position="153"/>
    </location>
</feature>
<accession>A0A8H7TPR1</accession>
<dbReference type="AlphaFoldDB" id="A0A8H7TPR1"/>
<evidence type="ECO:0008006" key="4">
    <source>
        <dbReference type="Google" id="ProtNLM"/>
    </source>
</evidence>
<gene>
    <name evidence="2" type="ORF">IM811_010465</name>
</gene>
<feature type="compositionally biased region" description="Polar residues" evidence="1">
    <location>
        <begin position="708"/>
        <end position="724"/>
    </location>
</feature>
<protein>
    <recommendedName>
        <fullName evidence="4">ORP1</fullName>
    </recommendedName>
</protein>
<feature type="compositionally biased region" description="Polar residues" evidence="1">
    <location>
        <begin position="239"/>
        <end position="249"/>
    </location>
</feature>
<dbReference type="EMBL" id="JADCTT010000003">
    <property type="protein sequence ID" value="KAF9755024.1"/>
    <property type="molecule type" value="Genomic_DNA"/>
</dbReference>